<dbReference type="InterPro" id="IPR050834">
    <property type="entry name" value="Glycosyltransf_2"/>
</dbReference>
<dbReference type="InterPro" id="IPR029044">
    <property type="entry name" value="Nucleotide-diphossugar_trans"/>
</dbReference>
<dbReference type="PANTHER" id="PTHR43685:SF2">
    <property type="entry name" value="GLYCOSYLTRANSFERASE 2-LIKE DOMAIN-CONTAINING PROTEIN"/>
    <property type="match status" value="1"/>
</dbReference>
<evidence type="ECO:0000259" key="1">
    <source>
        <dbReference type="Pfam" id="PF00535"/>
    </source>
</evidence>
<dbReference type="PANTHER" id="PTHR43685">
    <property type="entry name" value="GLYCOSYLTRANSFERASE"/>
    <property type="match status" value="1"/>
</dbReference>
<gene>
    <name evidence="2" type="ORF">AAGT95_14635</name>
</gene>
<dbReference type="Proteomes" id="UP001453229">
    <property type="component" value="Chromosome"/>
</dbReference>
<dbReference type="RefSeq" id="WP_342594300.1">
    <property type="nucleotide sequence ID" value="NZ_CP151919.1"/>
</dbReference>
<evidence type="ECO:0000313" key="3">
    <source>
        <dbReference type="Proteomes" id="UP001453229"/>
    </source>
</evidence>
<feature type="domain" description="Glycosyltransferase 2-like" evidence="1">
    <location>
        <begin position="6"/>
        <end position="110"/>
    </location>
</feature>
<proteinExistence type="predicted"/>
<dbReference type="SUPFAM" id="SSF53448">
    <property type="entry name" value="Nucleotide-diphospho-sugar transferases"/>
    <property type="match status" value="1"/>
</dbReference>
<sequence length="297" mass="34669">MSLLDILIPHYEDVEGLSLSLASIESQTWRGNPRIVICDDGSSHQTLDMLETIIGNHQNIVLIKNENNIGRARTRNVLLDAIESSYTAWLDAGDEWYPQKIKMQFDSLYRAIYRQNGSPVWSTCNYDWQWNFGRKRKRQQEINDDQMKNLLVGQKLRSYLWTILAESHTFKDVGYFDEKLPRLQDLDYFIRFVSNGGLLIKPRTELPLCVYHKSDIGRDAKEIHGCYNYIYRKHSHVYGTFSSKFRKNRKYDIEIHSARFAQNNNDPATTCRMLVKAACVNPSRFIYSVVKNKGVKL</sequence>
<evidence type="ECO:0000313" key="2">
    <source>
        <dbReference type="EMBL" id="XAD53071.1"/>
    </source>
</evidence>
<reference evidence="2 3" key="1">
    <citation type="submission" date="2024-04" db="EMBL/GenBank/DDBJ databases">
        <title>Salinicola lusitanus LLJ914,a marine bacterium isolated from the Okinawa Trough.</title>
        <authorList>
            <person name="Li J."/>
        </authorList>
    </citation>
    <scope>NUCLEOTIDE SEQUENCE [LARGE SCALE GENOMIC DNA]</scope>
    <source>
        <strain evidence="2 3">LLJ914</strain>
    </source>
</reference>
<keyword evidence="3" id="KW-1185">Reference proteome</keyword>
<dbReference type="EMBL" id="CP151919">
    <property type="protein sequence ID" value="XAD53071.1"/>
    <property type="molecule type" value="Genomic_DNA"/>
</dbReference>
<dbReference type="Pfam" id="PF00535">
    <property type="entry name" value="Glycos_transf_2"/>
    <property type="match status" value="1"/>
</dbReference>
<dbReference type="Gene3D" id="3.90.550.10">
    <property type="entry name" value="Spore Coat Polysaccharide Biosynthesis Protein SpsA, Chain A"/>
    <property type="match status" value="1"/>
</dbReference>
<name>A0ABZ3CPN6_9GAMM</name>
<dbReference type="InterPro" id="IPR001173">
    <property type="entry name" value="Glyco_trans_2-like"/>
</dbReference>
<accession>A0ABZ3CPN6</accession>
<dbReference type="CDD" id="cd00761">
    <property type="entry name" value="Glyco_tranf_GTA_type"/>
    <property type="match status" value="1"/>
</dbReference>
<organism evidence="2 3">
    <name type="scientific">Salinicola lusitanus</name>
    <dbReference type="NCBI Taxonomy" id="1949085"/>
    <lineage>
        <taxon>Bacteria</taxon>
        <taxon>Pseudomonadati</taxon>
        <taxon>Pseudomonadota</taxon>
        <taxon>Gammaproteobacteria</taxon>
        <taxon>Oceanospirillales</taxon>
        <taxon>Halomonadaceae</taxon>
        <taxon>Salinicola</taxon>
    </lineage>
</organism>
<protein>
    <submittedName>
        <fullName evidence="2">Glycosyltransferase family 2 protein</fullName>
    </submittedName>
</protein>